<keyword evidence="1" id="KW-0472">Membrane</keyword>
<name>A0ABW4YG61_9BACL</name>
<keyword evidence="1" id="KW-1133">Transmembrane helix</keyword>
<dbReference type="EMBL" id="JBHUHO010000007">
    <property type="protein sequence ID" value="MFD2114585.1"/>
    <property type="molecule type" value="Genomic_DNA"/>
</dbReference>
<gene>
    <name evidence="2" type="ORF">ACFSJH_02340</name>
</gene>
<evidence type="ECO:0000313" key="2">
    <source>
        <dbReference type="EMBL" id="MFD2114585.1"/>
    </source>
</evidence>
<reference evidence="3" key="1">
    <citation type="journal article" date="2019" name="Int. J. Syst. Evol. Microbiol.">
        <title>The Global Catalogue of Microorganisms (GCM) 10K type strain sequencing project: providing services to taxonomists for standard genome sequencing and annotation.</title>
        <authorList>
            <consortium name="The Broad Institute Genomics Platform"/>
            <consortium name="The Broad Institute Genome Sequencing Center for Infectious Disease"/>
            <person name="Wu L."/>
            <person name="Ma J."/>
        </authorList>
    </citation>
    <scope>NUCLEOTIDE SEQUENCE [LARGE SCALE GENOMIC DNA]</scope>
    <source>
        <strain evidence="3">GH52</strain>
    </source>
</reference>
<organism evidence="2 3">
    <name type="scientific">Paenibacillus yanchengensis</name>
    <dbReference type="NCBI Taxonomy" id="2035833"/>
    <lineage>
        <taxon>Bacteria</taxon>
        <taxon>Bacillati</taxon>
        <taxon>Bacillota</taxon>
        <taxon>Bacilli</taxon>
        <taxon>Bacillales</taxon>
        <taxon>Paenibacillaceae</taxon>
        <taxon>Paenibacillus</taxon>
    </lineage>
</organism>
<feature type="transmembrane region" description="Helical" evidence="1">
    <location>
        <begin position="72"/>
        <end position="91"/>
    </location>
</feature>
<keyword evidence="3" id="KW-1185">Reference proteome</keyword>
<dbReference type="Proteomes" id="UP001597362">
    <property type="component" value="Unassembled WGS sequence"/>
</dbReference>
<protein>
    <submittedName>
        <fullName evidence="2">Uncharacterized protein</fullName>
    </submittedName>
</protein>
<accession>A0ABW4YG61</accession>
<keyword evidence="1" id="KW-0812">Transmembrane</keyword>
<sequence>MMVYQAYILIQSLLYYVISQIDPLMGLINVLQAVTAIIVFLIGWFLNKKRKGFDFVPDSLNYRIKLKQHEKIILTLMIPTVALLMLTLHAMQNSPDWYILIPIIYALVFFLYIHYSYRKDRTE</sequence>
<evidence type="ECO:0000256" key="1">
    <source>
        <dbReference type="SAM" id="Phobius"/>
    </source>
</evidence>
<comment type="caution">
    <text evidence="2">The sequence shown here is derived from an EMBL/GenBank/DDBJ whole genome shotgun (WGS) entry which is preliminary data.</text>
</comment>
<proteinExistence type="predicted"/>
<dbReference type="RefSeq" id="WP_377769597.1">
    <property type="nucleotide sequence ID" value="NZ_JBHUHO010000007.1"/>
</dbReference>
<feature type="transmembrane region" description="Helical" evidence="1">
    <location>
        <begin position="24"/>
        <end position="46"/>
    </location>
</feature>
<feature type="transmembrane region" description="Helical" evidence="1">
    <location>
        <begin position="97"/>
        <end position="117"/>
    </location>
</feature>
<evidence type="ECO:0000313" key="3">
    <source>
        <dbReference type="Proteomes" id="UP001597362"/>
    </source>
</evidence>